<comment type="subcellular location">
    <subcellularLocation>
        <location evidence="1">Nucleus</location>
        <location evidence="1">Nucleolus</location>
    </subcellularLocation>
</comment>
<sequence length="680" mass="72591">MASSLFTAFHPQGSALALSAGDGRVKVWDVVSGNLRNEMADLSSDPASAVAPGHLALDYTCMAWGALPSNASAKKKKKGVKEKGGAAVVVVGTGSGDIIAWDTTLGELKWRTSDSHYGSVKSVSFSKSGQRLYSVGNDGHVCEMDSTSGQVLSNFRVSKIPLTCVAVAEDGGSVAVASAEVKLFDLASKQRLRKFPGHPAPVKALCFTPDGKYLLSSATGECHVVMWHVEGGKSAAPVTLSVEHPAVAIDVGGFDRDGEVRRVVAVTEGGVAYIWSAPTVAELGSAKPTVIRIEHSGKGSKPCVLAARFLENEEAVLVAHGTSVKPHFEKVSLSGQEGLTISFNSSAEGALLPAGSAVNKTGTASAKVTVLGPDNAGEATVARPQIDVASAKKKTKKRRAETEDEEAQPSLKSSEEKGDMQTDSADTALTIVPDDEQTLEEKLIALKVIEEGDAKDHNEDVQDFDKSVVPRADSLQVLLSQALKAEDNALLEQCLNVGDEKVILNTIRRLRPFEAAKFLTVAVSKMEGRPQRALGLVPWVRAVLLQHASFIMTNLTMQPVLTSLYQIIETRLSVFRPLLSLSGRLDLIMAQIQKNESQGKEDQLEAAVVYEEEDDEPEAIDVMVDGGSQYGLEDDDDNSESEDEDEDDDMGDDDEMDEDEPDIKLNGNGNGMSEGEDEED</sequence>
<dbReference type="PROSITE" id="PS00678">
    <property type="entry name" value="WD_REPEATS_1"/>
    <property type="match status" value="1"/>
</dbReference>
<reference evidence="8" key="1">
    <citation type="submission" date="2020-06" db="EMBL/GenBank/DDBJ databases">
        <title>WGS assembly of Ceratodon purpureus strain R40.</title>
        <authorList>
            <person name="Carey S.B."/>
            <person name="Jenkins J."/>
            <person name="Shu S."/>
            <person name="Lovell J.T."/>
            <person name="Sreedasyam A."/>
            <person name="Maumus F."/>
            <person name="Tiley G.P."/>
            <person name="Fernandez-Pozo N."/>
            <person name="Barry K."/>
            <person name="Chen C."/>
            <person name="Wang M."/>
            <person name="Lipzen A."/>
            <person name="Daum C."/>
            <person name="Saski C.A."/>
            <person name="Payton A.C."/>
            <person name="Mcbreen J.C."/>
            <person name="Conrad R.E."/>
            <person name="Kollar L.M."/>
            <person name="Olsson S."/>
            <person name="Huttunen S."/>
            <person name="Landis J.B."/>
            <person name="Wickett N.J."/>
            <person name="Johnson M.G."/>
            <person name="Rensing S.A."/>
            <person name="Grimwood J."/>
            <person name="Schmutz J."/>
            <person name="Mcdaniel S.F."/>
        </authorList>
    </citation>
    <scope>NUCLEOTIDE SEQUENCE</scope>
    <source>
        <strain evidence="8">R40</strain>
    </source>
</reference>
<dbReference type="PANTHER" id="PTHR45290">
    <property type="entry name" value="OS03G0300300 PROTEIN"/>
    <property type="match status" value="1"/>
</dbReference>
<dbReference type="InterPro" id="IPR011047">
    <property type="entry name" value="Quinoprotein_ADH-like_sf"/>
</dbReference>
<feature type="repeat" description="WD" evidence="5">
    <location>
        <begin position="195"/>
        <end position="237"/>
    </location>
</feature>
<feature type="region of interest" description="Disordered" evidence="6">
    <location>
        <begin position="381"/>
        <end position="422"/>
    </location>
</feature>
<evidence type="ECO:0000256" key="2">
    <source>
        <dbReference type="ARBA" id="ARBA00022574"/>
    </source>
</evidence>
<feature type="repeat" description="WD" evidence="5">
    <location>
        <begin position="8"/>
        <end position="38"/>
    </location>
</feature>
<dbReference type="Pfam" id="PF04003">
    <property type="entry name" value="Utp12"/>
    <property type="match status" value="1"/>
</dbReference>
<evidence type="ECO:0000313" key="8">
    <source>
        <dbReference type="EMBL" id="KAG0584808.1"/>
    </source>
</evidence>
<evidence type="ECO:0000256" key="3">
    <source>
        <dbReference type="ARBA" id="ARBA00022737"/>
    </source>
</evidence>
<dbReference type="EMBL" id="CM026423">
    <property type="protein sequence ID" value="KAG0584808.1"/>
    <property type="molecule type" value="Genomic_DNA"/>
</dbReference>
<dbReference type="OrthoDB" id="30195at2759"/>
<dbReference type="PANTHER" id="PTHR45290:SF1">
    <property type="entry name" value="OS03G0300300 PROTEIN"/>
    <property type="match status" value="1"/>
</dbReference>
<protein>
    <recommendedName>
        <fullName evidence="7">Small-subunit processome Utp12 domain-containing protein</fullName>
    </recommendedName>
</protein>
<dbReference type="InterPro" id="IPR007148">
    <property type="entry name" value="SSU_processome_Utp12"/>
</dbReference>
<dbReference type="PROSITE" id="PS50082">
    <property type="entry name" value="WD_REPEATS_2"/>
    <property type="match status" value="2"/>
</dbReference>
<dbReference type="InterPro" id="IPR015943">
    <property type="entry name" value="WD40/YVTN_repeat-like_dom_sf"/>
</dbReference>
<feature type="compositionally biased region" description="Acidic residues" evidence="6">
    <location>
        <begin position="632"/>
        <end position="661"/>
    </location>
</feature>
<feature type="region of interest" description="Disordered" evidence="6">
    <location>
        <begin position="612"/>
        <end position="680"/>
    </location>
</feature>
<dbReference type="SUPFAM" id="SSF50998">
    <property type="entry name" value="Quinoprotein alcohol dehydrogenase-like"/>
    <property type="match status" value="1"/>
</dbReference>
<dbReference type="AlphaFoldDB" id="A0A8T0IQC4"/>
<dbReference type="Pfam" id="PF00400">
    <property type="entry name" value="WD40"/>
    <property type="match status" value="3"/>
</dbReference>
<evidence type="ECO:0000259" key="7">
    <source>
        <dbReference type="Pfam" id="PF04003"/>
    </source>
</evidence>
<evidence type="ECO:0000256" key="4">
    <source>
        <dbReference type="ARBA" id="ARBA00023242"/>
    </source>
</evidence>
<keyword evidence="4" id="KW-0539">Nucleus</keyword>
<comment type="caution">
    <text evidence="8">The sequence shown here is derived from an EMBL/GenBank/DDBJ whole genome shotgun (WGS) entry which is preliminary data.</text>
</comment>
<proteinExistence type="predicted"/>
<dbReference type="Gene3D" id="2.130.10.10">
    <property type="entry name" value="YVTN repeat-like/Quinoprotein amine dehydrogenase"/>
    <property type="match status" value="2"/>
</dbReference>
<dbReference type="SMART" id="SM00320">
    <property type="entry name" value="WD40"/>
    <property type="match status" value="4"/>
</dbReference>
<dbReference type="Proteomes" id="UP000822688">
    <property type="component" value="Chromosome 3"/>
</dbReference>
<evidence type="ECO:0000256" key="6">
    <source>
        <dbReference type="SAM" id="MobiDB-lite"/>
    </source>
</evidence>
<accession>A0A8T0IQC4</accession>
<gene>
    <name evidence="8" type="ORF">KC19_3G235900</name>
</gene>
<dbReference type="InterPro" id="IPR019775">
    <property type="entry name" value="WD40_repeat_CS"/>
</dbReference>
<feature type="domain" description="Small-subunit processome Utp12" evidence="7">
    <location>
        <begin position="487"/>
        <end position="589"/>
    </location>
</feature>
<evidence type="ECO:0000256" key="5">
    <source>
        <dbReference type="PROSITE-ProRule" id="PRU00221"/>
    </source>
</evidence>
<keyword evidence="2 5" id="KW-0853">WD repeat</keyword>
<evidence type="ECO:0000256" key="1">
    <source>
        <dbReference type="ARBA" id="ARBA00004604"/>
    </source>
</evidence>
<keyword evidence="9" id="KW-1185">Reference proteome</keyword>
<dbReference type="InterPro" id="IPR001680">
    <property type="entry name" value="WD40_rpt"/>
</dbReference>
<keyword evidence="3" id="KW-0677">Repeat</keyword>
<evidence type="ECO:0000313" key="9">
    <source>
        <dbReference type="Proteomes" id="UP000822688"/>
    </source>
</evidence>
<organism evidence="8 9">
    <name type="scientific">Ceratodon purpureus</name>
    <name type="common">Fire moss</name>
    <name type="synonym">Dicranum purpureum</name>
    <dbReference type="NCBI Taxonomy" id="3225"/>
    <lineage>
        <taxon>Eukaryota</taxon>
        <taxon>Viridiplantae</taxon>
        <taxon>Streptophyta</taxon>
        <taxon>Embryophyta</taxon>
        <taxon>Bryophyta</taxon>
        <taxon>Bryophytina</taxon>
        <taxon>Bryopsida</taxon>
        <taxon>Dicranidae</taxon>
        <taxon>Pseudoditrichales</taxon>
        <taxon>Ditrichaceae</taxon>
        <taxon>Ceratodon</taxon>
    </lineage>
</organism>
<dbReference type="GO" id="GO:0005730">
    <property type="term" value="C:nucleolus"/>
    <property type="evidence" value="ECO:0007669"/>
    <property type="project" value="UniProtKB-SubCell"/>
</dbReference>
<name>A0A8T0IQC4_CERPU</name>